<keyword evidence="3" id="KW-0186">Copper</keyword>
<feature type="domain" description="Plastocyanin-like" evidence="6">
    <location>
        <begin position="232"/>
        <end position="339"/>
    </location>
</feature>
<gene>
    <name evidence="7" type="ORF">Amac_105430</name>
</gene>
<evidence type="ECO:0000256" key="2">
    <source>
        <dbReference type="ARBA" id="ARBA00023002"/>
    </source>
</evidence>
<dbReference type="PANTHER" id="PTHR11709:SF394">
    <property type="entry name" value="FI03373P-RELATED"/>
    <property type="match status" value="1"/>
</dbReference>
<keyword evidence="4" id="KW-0812">Transmembrane</keyword>
<sequence length="620" mass="64359">MSTGQLIGLDQILLILVAGLWAASAGVAVAALRGSARNLAAIAAALIAGAIVMTALRGLTTAGLAAAGWWFAAEKITLAMPLVVVPGLATAAVTLPALIRFWRHGSPLEPARTMPVVIAAIGAVAGVACDLVISYPVTVSAAIVVLLAAGGASALAWRVLSGRTGDRWRVAGTAVVLLAASWAISGSWSGSAFHAGHGASATGVSVASLVGAPTPSARKFTLIAKPATLKLPSGRTFEAWTFNGQSPGPTLRVKQGEHVELTLRNELPGQAVTIHWHGYDVPSGEDGVPGVTQDAVLPGGSHVYRFQAADPGTYWYHSHQNSSLAVAKGLYGLLIVDPAPGDHTLALHTYGGLTMSLDDQPPSDMLVKTAIPPGSPVRLRVVDTNSLPVELGLTGVPYRLAAVDGTDVPGATDLNGNRLRLAAGGRYDLTFTMPTGPVYLDVEGHPGLLINGEAPPKPASGPLVDITAYGAGTPVPTEFDQEITWVLDRTLAMVDGRPALAYTVNGKGFPNIPTPLVKQGQKILIRVVNRSSDTHPMHPHGHHVQVLSRNGVPANGIWMDTFDVQPGEVWEVALTADNPGVWMSHCHDLAHAVQGMEFHLAYEGVTSPFGLGGNAGNHPA</sequence>
<dbReference type="Gene3D" id="2.60.40.420">
    <property type="entry name" value="Cupredoxins - blue copper proteins"/>
    <property type="match status" value="3"/>
</dbReference>
<dbReference type="InterPro" id="IPR011707">
    <property type="entry name" value="Cu-oxidase-like_N"/>
</dbReference>
<dbReference type="CDD" id="cd04202">
    <property type="entry name" value="CuRO_D2_2dMcoN_like"/>
    <property type="match status" value="1"/>
</dbReference>
<feature type="transmembrane region" description="Helical" evidence="4">
    <location>
        <begin position="12"/>
        <end position="32"/>
    </location>
</feature>
<protein>
    <recommendedName>
        <fullName evidence="9">Nitrite reductase (NO-forming)</fullName>
    </recommendedName>
</protein>
<dbReference type="GO" id="GO:0016491">
    <property type="term" value="F:oxidoreductase activity"/>
    <property type="evidence" value="ECO:0007669"/>
    <property type="project" value="UniProtKB-KW"/>
</dbReference>
<evidence type="ECO:0000259" key="6">
    <source>
        <dbReference type="Pfam" id="PF07732"/>
    </source>
</evidence>
<dbReference type="InterPro" id="IPR008972">
    <property type="entry name" value="Cupredoxin"/>
</dbReference>
<comment type="caution">
    <text evidence="7">The sequence shown here is derived from an EMBL/GenBank/DDBJ whole genome shotgun (WGS) entry which is preliminary data.</text>
</comment>
<feature type="transmembrane region" description="Helical" evidence="4">
    <location>
        <begin position="39"/>
        <end position="72"/>
    </location>
</feature>
<dbReference type="InterPro" id="IPR002355">
    <property type="entry name" value="Cu_oxidase_Cu_BS"/>
</dbReference>
<keyword evidence="1" id="KW-0479">Metal-binding</keyword>
<organism evidence="7 8">
    <name type="scientific">Acrocarpospora macrocephala</name>
    <dbReference type="NCBI Taxonomy" id="150177"/>
    <lineage>
        <taxon>Bacteria</taxon>
        <taxon>Bacillati</taxon>
        <taxon>Actinomycetota</taxon>
        <taxon>Actinomycetes</taxon>
        <taxon>Streptosporangiales</taxon>
        <taxon>Streptosporangiaceae</taxon>
        <taxon>Acrocarpospora</taxon>
    </lineage>
</organism>
<reference evidence="7 8" key="1">
    <citation type="submission" date="2019-10" db="EMBL/GenBank/DDBJ databases">
        <title>Whole genome shotgun sequence of Acrocarpospora macrocephala NBRC 16266.</title>
        <authorList>
            <person name="Ichikawa N."/>
            <person name="Kimura A."/>
            <person name="Kitahashi Y."/>
            <person name="Komaki H."/>
            <person name="Oguchi A."/>
        </authorList>
    </citation>
    <scope>NUCLEOTIDE SEQUENCE [LARGE SCALE GENOMIC DNA]</scope>
    <source>
        <strain evidence="7 8">NBRC 16266</strain>
    </source>
</reference>
<proteinExistence type="predicted"/>
<evidence type="ECO:0000313" key="8">
    <source>
        <dbReference type="Proteomes" id="UP000331127"/>
    </source>
</evidence>
<dbReference type="GO" id="GO:0005507">
    <property type="term" value="F:copper ion binding"/>
    <property type="evidence" value="ECO:0007669"/>
    <property type="project" value="InterPro"/>
</dbReference>
<evidence type="ECO:0000256" key="3">
    <source>
        <dbReference type="ARBA" id="ARBA00023008"/>
    </source>
</evidence>
<dbReference type="EMBL" id="BLAE01000125">
    <property type="protein sequence ID" value="GES16945.1"/>
    <property type="molecule type" value="Genomic_DNA"/>
</dbReference>
<dbReference type="Pfam" id="PF07731">
    <property type="entry name" value="Cu-oxidase_2"/>
    <property type="match status" value="1"/>
</dbReference>
<evidence type="ECO:0000256" key="4">
    <source>
        <dbReference type="SAM" id="Phobius"/>
    </source>
</evidence>
<evidence type="ECO:0000313" key="7">
    <source>
        <dbReference type="EMBL" id="GES16945.1"/>
    </source>
</evidence>
<feature type="transmembrane region" description="Helical" evidence="4">
    <location>
        <begin position="169"/>
        <end position="188"/>
    </location>
</feature>
<evidence type="ECO:0000256" key="1">
    <source>
        <dbReference type="ARBA" id="ARBA00022723"/>
    </source>
</evidence>
<keyword evidence="4" id="KW-0472">Membrane</keyword>
<evidence type="ECO:0008006" key="9">
    <source>
        <dbReference type="Google" id="ProtNLM"/>
    </source>
</evidence>
<dbReference type="PANTHER" id="PTHR11709">
    <property type="entry name" value="MULTI-COPPER OXIDASE"/>
    <property type="match status" value="1"/>
</dbReference>
<dbReference type="RefSeq" id="WP_155361928.1">
    <property type="nucleotide sequence ID" value="NZ_BAAAHL010000014.1"/>
</dbReference>
<feature type="transmembrane region" description="Helical" evidence="4">
    <location>
        <begin position="114"/>
        <end position="133"/>
    </location>
</feature>
<dbReference type="Pfam" id="PF07732">
    <property type="entry name" value="Cu-oxidase_3"/>
    <property type="match status" value="1"/>
</dbReference>
<feature type="transmembrane region" description="Helical" evidence="4">
    <location>
        <begin position="78"/>
        <end position="102"/>
    </location>
</feature>
<dbReference type="Proteomes" id="UP000331127">
    <property type="component" value="Unassembled WGS sequence"/>
</dbReference>
<name>A0A5M3X5E6_9ACTN</name>
<feature type="domain" description="Plastocyanin-like" evidence="5">
    <location>
        <begin position="503"/>
        <end position="598"/>
    </location>
</feature>
<feature type="transmembrane region" description="Helical" evidence="4">
    <location>
        <begin position="139"/>
        <end position="157"/>
    </location>
</feature>
<dbReference type="OrthoDB" id="345021at2"/>
<dbReference type="AlphaFoldDB" id="A0A5M3X5E6"/>
<dbReference type="InterPro" id="IPR011706">
    <property type="entry name" value="Cu-oxidase_C"/>
</dbReference>
<dbReference type="InterPro" id="IPR045087">
    <property type="entry name" value="Cu-oxidase_fam"/>
</dbReference>
<keyword evidence="4" id="KW-1133">Transmembrane helix</keyword>
<keyword evidence="8" id="KW-1185">Reference proteome</keyword>
<dbReference type="PROSITE" id="PS00080">
    <property type="entry name" value="MULTICOPPER_OXIDASE2"/>
    <property type="match status" value="1"/>
</dbReference>
<dbReference type="SUPFAM" id="SSF49503">
    <property type="entry name" value="Cupredoxins"/>
    <property type="match status" value="2"/>
</dbReference>
<evidence type="ECO:0000259" key="5">
    <source>
        <dbReference type="Pfam" id="PF07731"/>
    </source>
</evidence>
<accession>A0A5M3X5E6</accession>
<keyword evidence="2" id="KW-0560">Oxidoreductase</keyword>